<keyword evidence="4" id="KW-1185">Reference proteome</keyword>
<organism evidence="3 4">
    <name type="scientific">Actinomarinicola tropica</name>
    <dbReference type="NCBI Taxonomy" id="2789776"/>
    <lineage>
        <taxon>Bacteria</taxon>
        <taxon>Bacillati</taxon>
        <taxon>Actinomycetota</taxon>
        <taxon>Acidimicrobiia</taxon>
        <taxon>Acidimicrobiales</taxon>
        <taxon>Iamiaceae</taxon>
        <taxon>Actinomarinicola</taxon>
    </lineage>
</organism>
<dbReference type="Proteomes" id="UP000334019">
    <property type="component" value="Chromosome"/>
</dbReference>
<evidence type="ECO:0000313" key="4">
    <source>
        <dbReference type="Proteomes" id="UP000334019"/>
    </source>
</evidence>
<dbReference type="KEGG" id="atq:GH723_18290"/>
<feature type="compositionally biased region" description="Pro residues" evidence="1">
    <location>
        <begin position="8"/>
        <end position="21"/>
    </location>
</feature>
<keyword evidence="2" id="KW-0812">Transmembrane</keyword>
<evidence type="ECO:0000313" key="3">
    <source>
        <dbReference type="EMBL" id="QGG96892.1"/>
    </source>
</evidence>
<evidence type="ECO:0000256" key="1">
    <source>
        <dbReference type="SAM" id="MobiDB-lite"/>
    </source>
</evidence>
<feature type="region of interest" description="Disordered" evidence="1">
    <location>
        <begin position="1"/>
        <end position="63"/>
    </location>
</feature>
<feature type="compositionally biased region" description="Low complexity" evidence="1">
    <location>
        <begin position="22"/>
        <end position="39"/>
    </location>
</feature>
<gene>
    <name evidence="3" type="ORF">GH723_18290</name>
</gene>
<name>A0A5Q2RPL0_9ACTN</name>
<feature type="transmembrane region" description="Helical" evidence="2">
    <location>
        <begin position="126"/>
        <end position="144"/>
    </location>
</feature>
<feature type="transmembrane region" description="Helical" evidence="2">
    <location>
        <begin position="92"/>
        <end position="114"/>
    </location>
</feature>
<reference evidence="3 4" key="1">
    <citation type="submission" date="2019-11" db="EMBL/GenBank/DDBJ databases">
        <authorList>
            <person name="He Y."/>
        </authorList>
    </citation>
    <scope>NUCLEOTIDE SEQUENCE [LARGE SCALE GENOMIC DNA]</scope>
    <source>
        <strain evidence="3 4">SCSIO 58843</strain>
    </source>
</reference>
<sequence length="152" mass="15188">MSTGEPTQPTPPAPPAGPPPTGATSASSPTAFPTSSGPGVAPPPQPAPDAAAPEGGPTRSEWPAQAADLVVDVVDRVSGATTGTILTIARGIVYGLAAAIIGTVLLVLVLITLVRVLDVAIPGDVWIVYAGLGAVFTLVGLVLWSKRRPRTA</sequence>
<dbReference type="EMBL" id="CP045851">
    <property type="protein sequence ID" value="QGG96892.1"/>
    <property type="molecule type" value="Genomic_DNA"/>
</dbReference>
<proteinExistence type="predicted"/>
<feature type="compositionally biased region" description="Low complexity" evidence="1">
    <location>
        <begin position="48"/>
        <end position="57"/>
    </location>
</feature>
<accession>A0A5Q2RPL0</accession>
<dbReference type="AlphaFoldDB" id="A0A5Q2RPL0"/>
<keyword evidence="2" id="KW-1133">Transmembrane helix</keyword>
<evidence type="ECO:0000256" key="2">
    <source>
        <dbReference type="SAM" id="Phobius"/>
    </source>
</evidence>
<evidence type="ECO:0008006" key="5">
    <source>
        <dbReference type="Google" id="ProtNLM"/>
    </source>
</evidence>
<protein>
    <recommendedName>
        <fullName evidence="5">Phage holin family protein</fullName>
    </recommendedName>
</protein>
<keyword evidence="2" id="KW-0472">Membrane</keyword>